<dbReference type="SMART" id="SM00849">
    <property type="entry name" value="Lactamase_B"/>
    <property type="match status" value="1"/>
</dbReference>
<evidence type="ECO:0000313" key="2">
    <source>
        <dbReference type="EMBL" id="PQP11434.1"/>
    </source>
</evidence>
<proteinExistence type="predicted"/>
<dbReference type="PANTHER" id="PTHR42951:SF17">
    <property type="entry name" value="METALLO-BETA-LACTAMASE DOMAIN-CONTAINING PROTEIN"/>
    <property type="match status" value="1"/>
</dbReference>
<dbReference type="EMBL" id="PUIQ01000058">
    <property type="protein sequence ID" value="PQP11434.1"/>
    <property type="molecule type" value="Genomic_DNA"/>
</dbReference>
<name>A0A2S8I9I2_BURCE</name>
<feature type="domain" description="Metallo-beta-lactamase" evidence="1">
    <location>
        <begin position="20"/>
        <end position="223"/>
    </location>
</feature>
<evidence type="ECO:0000313" key="3">
    <source>
        <dbReference type="Proteomes" id="UP000238206"/>
    </source>
</evidence>
<dbReference type="RefSeq" id="WP_105393134.1">
    <property type="nucleotide sequence ID" value="NZ_PUIQ01000058.1"/>
</dbReference>
<dbReference type="SUPFAM" id="SSF56281">
    <property type="entry name" value="Metallo-hydrolase/oxidoreductase"/>
    <property type="match status" value="1"/>
</dbReference>
<dbReference type="PANTHER" id="PTHR42951">
    <property type="entry name" value="METALLO-BETA-LACTAMASE DOMAIN-CONTAINING"/>
    <property type="match status" value="1"/>
</dbReference>
<evidence type="ECO:0000259" key="1">
    <source>
        <dbReference type="SMART" id="SM00849"/>
    </source>
</evidence>
<dbReference type="GO" id="GO:0016787">
    <property type="term" value="F:hydrolase activity"/>
    <property type="evidence" value="ECO:0007669"/>
    <property type="project" value="UniProtKB-KW"/>
</dbReference>
<dbReference type="Proteomes" id="UP000238206">
    <property type="component" value="Unassembled WGS sequence"/>
</dbReference>
<sequence length="299" mass="33502">MLNDTPGWIDSRLAMIGTPDIPLYLIVNDEAATLIEGGPSGMTELVWQQLHALLRDHGGIRHLRYWLITHSHYDHCGLLMTLKSRMPWIHVSGSPDAFDAFQSPSACRTIRQLDTLASQAWVPPRFGSDFAELSELPFYPVNPGTQLDIGDGMQIRAMALPGHSRCQFGYHCPQLDIAFVSDAIGEFHDSTTWLPLVFHDPLAYRHSLDVIEHLDARRLALGHHGVLMGDSARLAVRHARACLDACEASARAVRDDADAARVLAHDWTARYAARSARVIPRHLHLKSMVRMIDLFRRAE</sequence>
<dbReference type="AlphaFoldDB" id="A0A2S8I9I2"/>
<dbReference type="InterPro" id="IPR036866">
    <property type="entry name" value="RibonucZ/Hydroxyglut_hydro"/>
</dbReference>
<organism evidence="2 3">
    <name type="scientific">Burkholderia cepacia</name>
    <name type="common">Pseudomonas cepacia</name>
    <dbReference type="NCBI Taxonomy" id="292"/>
    <lineage>
        <taxon>Bacteria</taxon>
        <taxon>Pseudomonadati</taxon>
        <taxon>Pseudomonadota</taxon>
        <taxon>Betaproteobacteria</taxon>
        <taxon>Burkholderiales</taxon>
        <taxon>Burkholderiaceae</taxon>
        <taxon>Burkholderia</taxon>
        <taxon>Burkholderia cepacia complex</taxon>
    </lineage>
</organism>
<comment type="caution">
    <text evidence="2">The sequence shown here is derived from an EMBL/GenBank/DDBJ whole genome shotgun (WGS) entry which is preliminary data.</text>
</comment>
<accession>A0A2S8I9I2</accession>
<dbReference type="Pfam" id="PF00753">
    <property type="entry name" value="Lactamase_B"/>
    <property type="match status" value="1"/>
</dbReference>
<protein>
    <submittedName>
        <fullName evidence="2">MBL fold metallo-hydrolase</fullName>
    </submittedName>
</protein>
<keyword evidence="2" id="KW-0378">Hydrolase</keyword>
<reference evidence="2 3" key="1">
    <citation type="submission" date="2018-02" db="EMBL/GenBank/DDBJ databases">
        <title>Draft genome sequencing of Burkholderia cepacia Y14-15.</title>
        <authorList>
            <person name="Zheng B.-X."/>
        </authorList>
    </citation>
    <scope>NUCLEOTIDE SEQUENCE [LARGE SCALE GENOMIC DNA]</scope>
    <source>
        <strain evidence="2 3">Y14-15</strain>
    </source>
</reference>
<dbReference type="InterPro" id="IPR001279">
    <property type="entry name" value="Metallo-B-lactamas"/>
</dbReference>
<dbReference type="InterPro" id="IPR050855">
    <property type="entry name" value="NDM-1-like"/>
</dbReference>
<gene>
    <name evidence="2" type="ORF">C5615_32065</name>
</gene>
<dbReference type="Gene3D" id="3.60.15.10">
    <property type="entry name" value="Ribonuclease Z/Hydroxyacylglutathione hydrolase-like"/>
    <property type="match status" value="1"/>
</dbReference>